<dbReference type="Pfam" id="PF13734">
    <property type="entry name" value="Inhibitor_I69"/>
    <property type="match status" value="1"/>
</dbReference>
<dbReference type="GO" id="GO:0006508">
    <property type="term" value="P:proteolysis"/>
    <property type="evidence" value="ECO:0007669"/>
    <property type="project" value="UniProtKB-KW"/>
</dbReference>
<reference evidence="9 10" key="1">
    <citation type="submission" date="2018-06" db="EMBL/GenBank/DDBJ databases">
        <authorList>
            <consortium name="Pathogen Informatics"/>
            <person name="Doyle S."/>
        </authorList>
    </citation>
    <scope>NUCLEOTIDE SEQUENCE [LARGE SCALE GENOMIC DNA]</scope>
    <source>
        <strain evidence="9 10">NCTC13067</strain>
    </source>
</reference>
<dbReference type="GO" id="GO:0008234">
    <property type="term" value="F:cysteine-type peptidase activity"/>
    <property type="evidence" value="ECO:0007669"/>
    <property type="project" value="UniProtKB-KW"/>
</dbReference>
<feature type="active site" description="Nucleophile" evidence="6">
    <location>
        <position position="161"/>
    </location>
</feature>
<gene>
    <name evidence="9" type="primary">speB_1</name>
    <name evidence="9" type="ORF">NCTC13067_01083</name>
</gene>
<dbReference type="Pfam" id="PF01640">
    <property type="entry name" value="Peptidase_C10"/>
    <property type="match status" value="1"/>
</dbReference>
<dbReference type="AlphaFoldDB" id="A0A379E424"/>
<evidence type="ECO:0000259" key="8">
    <source>
        <dbReference type="Pfam" id="PF13734"/>
    </source>
</evidence>
<keyword evidence="3 7" id="KW-0732">Signal</keyword>
<keyword evidence="5" id="KW-0788">Thiol protease</keyword>
<protein>
    <submittedName>
        <fullName evidence="9">Streptopain</fullName>
        <ecNumber evidence="9">3.4.22.10</ecNumber>
    </submittedName>
</protein>
<dbReference type="InterPro" id="IPR044934">
    <property type="entry name" value="Streptopain_sf"/>
</dbReference>
<dbReference type="SUPFAM" id="SSF54001">
    <property type="entry name" value="Cysteine proteinases"/>
    <property type="match status" value="1"/>
</dbReference>
<feature type="active site" description="Proton acceptor" evidence="6">
    <location>
        <position position="291"/>
    </location>
</feature>
<evidence type="ECO:0000256" key="2">
    <source>
        <dbReference type="ARBA" id="ARBA00022670"/>
    </source>
</evidence>
<evidence type="ECO:0000256" key="1">
    <source>
        <dbReference type="ARBA" id="ARBA00009693"/>
    </source>
</evidence>
<feature type="domain" description="Spi protease inhibitor" evidence="8">
    <location>
        <begin position="19"/>
        <end position="109"/>
    </location>
</feature>
<dbReference type="InterPro" id="IPR038765">
    <property type="entry name" value="Papain-like_cys_pep_sf"/>
</dbReference>
<evidence type="ECO:0000256" key="7">
    <source>
        <dbReference type="SAM" id="SignalP"/>
    </source>
</evidence>
<feature type="signal peptide" evidence="7">
    <location>
        <begin position="1"/>
        <end position="19"/>
    </location>
</feature>
<dbReference type="EC" id="3.4.22.10" evidence="9"/>
<dbReference type="InterPro" id="IPR000200">
    <property type="entry name" value="Peptidase_C10"/>
</dbReference>
<name>A0A379E424_9BACT</name>
<dbReference type="EMBL" id="UGTM01000001">
    <property type="protein sequence ID" value="SUB87415.1"/>
    <property type="molecule type" value="Genomic_DNA"/>
</dbReference>
<dbReference type="PRINTS" id="PR00797">
    <property type="entry name" value="STREPTOPAIN"/>
</dbReference>
<feature type="chain" id="PRO_5016945607" evidence="7">
    <location>
        <begin position="20"/>
        <end position="810"/>
    </location>
</feature>
<evidence type="ECO:0000256" key="6">
    <source>
        <dbReference type="PIRSR" id="PIRSR600200-1"/>
    </source>
</evidence>
<dbReference type="InterPro" id="IPR025896">
    <property type="entry name" value="Spi_Prtas-inh"/>
</dbReference>
<sequence length="810" mass="91980">MKKIFLALTLFANILFANANPITEEQALKIASKYINNPKLTDNTPQTRSSETHEQPAYYLFTNSNDKKFVIISGENRLNEVVAYGNCKSNDVNSQSTYVTQFLKDYERIVKAVRTNVLQVPQKQGPIKRRVEPLLTCKWSQYYPFNKYTPVISSRTTPTGCVATATAQLMFYHKWPQNRPTDYVATTGDEARKSTTYWWNDMKNTVAEMRSDRSAQAVGVLMRDIGKAVRMRYYHRGSDSNLQYACNALRHTFNYTVKFLDKDFLPANEFHNEVVKEISEGYPLLVAGGNHAFVFDGYDERGYIHINWGWAGEYDGYFDINTVYLNVQGYGLTGSFWDEMQVLCVHPNNGKATPLPDIPRGLDARATTTFSIDKTKGTRTDSFIAEIKKLGTYSSVKGELGVFTGKVGLALYDSNDKLVKVYQTTGTDHVWASIFTSMSFDVNNFNFDGVPNGNYRLVPVYSEVLDTQTEEHGEWTRVNHTNEMQVQLTDNEVNIETDNPKDIVVMEKAPSLLAPFYFDSGNYAAFSFTMYNPGREEVRGDLVMTLKNTVTNEEFNGFLLTPNVVAQRLGNTSFAINMLPQYYNSGRVGALGVGTYKVTFSIRATRNGSDVLIPVTMKQPFEIEVLPHNDEGTIEFNYVDFLADGKDANYTTFELNKTKEIGLQVHSRVSGYQIRNGYRGPIYYRLLDLTNSRWIDLGAVNNVYLPCDAANNATQTRITFPTSKLEANHTYEVHIDVERKGKRQDVWNTLAMRHVFYTIDELRPAGIDFSKNDNKTSNAIFSLQGIRLQQSWKDLPKGIYIIDGKKAIKR</sequence>
<accession>A0A379E424</accession>
<proteinExistence type="inferred from homology"/>
<evidence type="ECO:0000313" key="9">
    <source>
        <dbReference type="EMBL" id="SUB87415.1"/>
    </source>
</evidence>
<evidence type="ECO:0000256" key="5">
    <source>
        <dbReference type="ARBA" id="ARBA00022807"/>
    </source>
</evidence>
<comment type="similarity">
    <text evidence="1">Belongs to the peptidase C10 family.</text>
</comment>
<keyword evidence="4 9" id="KW-0378">Hydrolase</keyword>
<evidence type="ECO:0000256" key="4">
    <source>
        <dbReference type="ARBA" id="ARBA00022801"/>
    </source>
</evidence>
<evidence type="ECO:0000256" key="3">
    <source>
        <dbReference type="ARBA" id="ARBA00022729"/>
    </source>
</evidence>
<keyword evidence="2" id="KW-0645">Protease</keyword>
<dbReference type="RefSeq" id="WP_025067369.1">
    <property type="nucleotide sequence ID" value="NZ_UGTM01000001.1"/>
</dbReference>
<dbReference type="Proteomes" id="UP000255469">
    <property type="component" value="Unassembled WGS sequence"/>
</dbReference>
<evidence type="ECO:0000313" key="10">
    <source>
        <dbReference type="Proteomes" id="UP000255469"/>
    </source>
</evidence>
<dbReference type="Gene3D" id="3.90.70.50">
    <property type="entry name" value="Peptidase C10, streptopain"/>
    <property type="match status" value="1"/>
</dbReference>
<organism evidence="9 10">
    <name type="scientific">Prevotella denticola</name>
    <dbReference type="NCBI Taxonomy" id="28129"/>
    <lineage>
        <taxon>Bacteria</taxon>
        <taxon>Pseudomonadati</taxon>
        <taxon>Bacteroidota</taxon>
        <taxon>Bacteroidia</taxon>
        <taxon>Bacteroidales</taxon>
        <taxon>Prevotellaceae</taxon>
        <taxon>Prevotella</taxon>
    </lineage>
</organism>